<keyword evidence="3" id="KW-1185">Reference proteome</keyword>
<sequence length="92" mass="9237">MPHQRARRAEGSAPQVAAQRAGDRGDVAGGDLAQVAVSGGPFETSTGTAWTPASGGGGASLAKDSGTGMYVIGYGSSLTKNARSVQVRWETS</sequence>
<evidence type="ECO:0000256" key="1">
    <source>
        <dbReference type="SAM" id="MobiDB-lite"/>
    </source>
</evidence>
<proteinExistence type="predicted"/>
<evidence type="ECO:0000313" key="2">
    <source>
        <dbReference type="EMBL" id="MFF3571973.1"/>
    </source>
</evidence>
<dbReference type="EMBL" id="JBIAQY010000011">
    <property type="protein sequence ID" value="MFF3571973.1"/>
    <property type="molecule type" value="Genomic_DNA"/>
</dbReference>
<organism evidence="2 3">
    <name type="scientific">Nocardia jiangxiensis</name>
    <dbReference type="NCBI Taxonomy" id="282685"/>
    <lineage>
        <taxon>Bacteria</taxon>
        <taxon>Bacillati</taxon>
        <taxon>Actinomycetota</taxon>
        <taxon>Actinomycetes</taxon>
        <taxon>Mycobacteriales</taxon>
        <taxon>Nocardiaceae</taxon>
        <taxon>Nocardia</taxon>
    </lineage>
</organism>
<dbReference type="RefSeq" id="WP_387405676.1">
    <property type="nucleotide sequence ID" value="NZ_JBIAQY010000011.1"/>
</dbReference>
<comment type="caution">
    <text evidence="2">The sequence shown here is derived from an EMBL/GenBank/DDBJ whole genome shotgun (WGS) entry which is preliminary data.</text>
</comment>
<protein>
    <submittedName>
        <fullName evidence="2">Uncharacterized protein</fullName>
    </submittedName>
</protein>
<gene>
    <name evidence="2" type="ORF">ACFYXQ_29750</name>
</gene>
<feature type="region of interest" description="Disordered" evidence="1">
    <location>
        <begin position="1"/>
        <end position="63"/>
    </location>
</feature>
<reference evidence="2 3" key="1">
    <citation type="submission" date="2024-10" db="EMBL/GenBank/DDBJ databases">
        <title>The Natural Products Discovery Center: Release of the First 8490 Sequenced Strains for Exploring Actinobacteria Biosynthetic Diversity.</title>
        <authorList>
            <person name="Kalkreuter E."/>
            <person name="Kautsar S.A."/>
            <person name="Yang D."/>
            <person name="Bader C.D."/>
            <person name="Teijaro C.N."/>
            <person name="Fluegel L."/>
            <person name="Davis C.M."/>
            <person name="Simpson J.R."/>
            <person name="Lauterbach L."/>
            <person name="Steele A.D."/>
            <person name="Gui C."/>
            <person name="Meng S."/>
            <person name="Li G."/>
            <person name="Viehrig K."/>
            <person name="Ye F."/>
            <person name="Su P."/>
            <person name="Kiefer A.F."/>
            <person name="Nichols A."/>
            <person name="Cepeda A.J."/>
            <person name="Yan W."/>
            <person name="Fan B."/>
            <person name="Jiang Y."/>
            <person name="Adhikari A."/>
            <person name="Zheng C.-J."/>
            <person name="Schuster L."/>
            <person name="Cowan T.M."/>
            <person name="Smanski M.J."/>
            <person name="Chevrette M.G."/>
            <person name="De Carvalho L.P.S."/>
            <person name="Shen B."/>
        </authorList>
    </citation>
    <scope>NUCLEOTIDE SEQUENCE [LARGE SCALE GENOMIC DNA]</scope>
    <source>
        <strain evidence="2 3">NPDC002593</strain>
    </source>
</reference>
<evidence type="ECO:0000313" key="3">
    <source>
        <dbReference type="Proteomes" id="UP001601992"/>
    </source>
</evidence>
<dbReference type="Proteomes" id="UP001601992">
    <property type="component" value="Unassembled WGS sequence"/>
</dbReference>
<name>A0ABW6S8Q6_9NOCA</name>
<accession>A0ABW6S8Q6</accession>